<dbReference type="EMBL" id="CP016020">
    <property type="protein sequence ID" value="APH03945.1"/>
    <property type="molecule type" value="Genomic_DNA"/>
</dbReference>
<name>A0A1L3MNM7_9BACI</name>
<evidence type="ECO:0000313" key="1">
    <source>
        <dbReference type="EMBL" id="APH03945.1"/>
    </source>
</evidence>
<proteinExistence type="predicted"/>
<organism evidence="1 2">
    <name type="scientific">Bacillus weihaiensis</name>
    <dbReference type="NCBI Taxonomy" id="1547283"/>
    <lineage>
        <taxon>Bacteria</taxon>
        <taxon>Bacillati</taxon>
        <taxon>Bacillota</taxon>
        <taxon>Bacilli</taxon>
        <taxon>Bacillales</taxon>
        <taxon>Bacillaceae</taxon>
        <taxon>Bacillus</taxon>
    </lineage>
</organism>
<keyword evidence="2" id="KW-1185">Reference proteome</keyword>
<reference evidence="1 2" key="1">
    <citation type="journal article" date="2016" name="Sci. Rep.">
        <title>Complete genome sequence and transcriptomic analysis of a novel marine strain Bacillus weihaiensis reveals the mechanism of brown algae degradation.</title>
        <authorList>
            <person name="Zhu Y."/>
            <person name="Chen P."/>
            <person name="Bao Y."/>
            <person name="Men Y."/>
            <person name="Zeng Y."/>
            <person name="Yang J."/>
            <person name="Sun J."/>
            <person name="Sun Y."/>
        </authorList>
    </citation>
    <scope>NUCLEOTIDE SEQUENCE [LARGE SCALE GENOMIC DNA]</scope>
    <source>
        <strain evidence="1 2">Alg07</strain>
    </source>
</reference>
<evidence type="ECO:0000313" key="2">
    <source>
        <dbReference type="Proteomes" id="UP000181936"/>
    </source>
</evidence>
<dbReference type="AlphaFoldDB" id="A0A1L3MNM7"/>
<sequence>MITNEKVNGSTERNGLMKKLLLVTIFLFSLLSACSIPQSAPSESNENKMVIHVKNHANFEFYSITVNASLKNGGGSYGGVSNADGSKIRKGDTIEFDFDKEDYHLEGEAVLTFGLLDKNGETTLLNEISLELSTNQEYHYEITGDSKKEAKIARLN</sequence>
<accession>A0A1L3MNM7</accession>
<protein>
    <submittedName>
        <fullName evidence="1">Uncharacterized protein</fullName>
    </submittedName>
</protein>
<dbReference type="KEGG" id="bwh:A9C19_03745"/>
<dbReference type="Proteomes" id="UP000181936">
    <property type="component" value="Chromosome"/>
</dbReference>
<dbReference type="PROSITE" id="PS51257">
    <property type="entry name" value="PROKAR_LIPOPROTEIN"/>
    <property type="match status" value="1"/>
</dbReference>
<gene>
    <name evidence="1" type="ORF">A9C19_03745</name>
</gene>